<protein>
    <submittedName>
        <fullName evidence="1">Metal-sensitive transcriptional regulator</fullName>
    </submittedName>
</protein>
<name>A0ABU3NZ61_9FIRM</name>
<dbReference type="PANTHER" id="PTHR33677:SF3">
    <property type="entry name" value="COPPER-SENSING TRANSCRIPTIONAL REPRESSOR RICR"/>
    <property type="match status" value="1"/>
</dbReference>
<dbReference type="InterPro" id="IPR003735">
    <property type="entry name" value="Metal_Tscrpt_repr"/>
</dbReference>
<evidence type="ECO:0000313" key="1">
    <source>
        <dbReference type="EMBL" id="MDT8902082.1"/>
    </source>
</evidence>
<comment type="caution">
    <text evidence="1">The sequence shown here is derived from an EMBL/GenBank/DDBJ whole genome shotgun (WGS) entry which is preliminary data.</text>
</comment>
<keyword evidence="2" id="KW-1185">Reference proteome</keyword>
<reference evidence="1 2" key="1">
    <citation type="submission" date="2023-07" db="EMBL/GenBank/DDBJ databases">
        <title>The novel representative of Negativicutes class, Anaeroselena agilis gen. nov. sp. nov.</title>
        <authorList>
            <person name="Prokofeva M.I."/>
            <person name="Elcheninov A.G."/>
            <person name="Klyukina A."/>
            <person name="Kublanov I.V."/>
            <person name="Frolov E.N."/>
            <person name="Podosokorskaya O.A."/>
        </authorList>
    </citation>
    <scope>NUCLEOTIDE SEQUENCE [LARGE SCALE GENOMIC DNA]</scope>
    <source>
        <strain evidence="1 2">4137-cl</strain>
    </source>
</reference>
<dbReference type="RefSeq" id="WP_413780571.1">
    <property type="nucleotide sequence ID" value="NZ_JAUOZS010000001.1"/>
</dbReference>
<dbReference type="PANTHER" id="PTHR33677">
    <property type="entry name" value="TRANSCRIPTIONAL REPRESSOR FRMR-RELATED"/>
    <property type="match status" value="1"/>
</dbReference>
<organism evidence="1 2">
    <name type="scientific">Anaeroselena agilis</name>
    <dbReference type="NCBI Taxonomy" id="3063788"/>
    <lineage>
        <taxon>Bacteria</taxon>
        <taxon>Bacillati</taxon>
        <taxon>Bacillota</taxon>
        <taxon>Negativicutes</taxon>
        <taxon>Acetonemataceae</taxon>
        <taxon>Anaeroselena</taxon>
    </lineage>
</organism>
<accession>A0ABU3NZ61</accession>
<evidence type="ECO:0000313" key="2">
    <source>
        <dbReference type="Proteomes" id="UP001254848"/>
    </source>
</evidence>
<gene>
    <name evidence="1" type="ORF">Q4T40_12575</name>
</gene>
<dbReference type="Gene3D" id="1.20.58.1000">
    <property type="entry name" value="Metal-sensitive repressor, helix protomer"/>
    <property type="match status" value="1"/>
</dbReference>
<dbReference type="CDD" id="cd10148">
    <property type="entry name" value="CsoR-like_DUF156"/>
    <property type="match status" value="1"/>
</dbReference>
<dbReference type="EMBL" id="JAUOZS010000001">
    <property type="protein sequence ID" value="MDT8902082.1"/>
    <property type="molecule type" value="Genomic_DNA"/>
</dbReference>
<dbReference type="Pfam" id="PF02583">
    <property type="entry name" value="Trns_repr_metal"/>
    <property type="match status" value="1"/>
</dbReference>
<dbReference type="Proteomes" id="UP001254848">
    <property type="component" value="Unassembled WGS sequence"/>
</dbReference>
<sequence>MRRTQSEQDKLIAQISRIEGQVRGIGKMIAADRYCIDVLIQVQAARAALTRVGLLILEDHAKGCVVDAVQRGEEKVIDELVDAVKKFVR</sequence>
<proteinExistence type="predicted"/>
<dbReference type="InterPro" id="IPR038390">
    <property type="entry name" value="Metal_Tscrpt_repr_sf"/>
</dbReference>